<accession>A0A2P2N088</accession>
<dbReference type="AlphaFoldDB" id="A0A2P2N088"/>
<proteinExistence type="predicted"/>
<name>A0A2P2N088_RHIMU</name>
<evidence type="ECO:0000313" key="1">
    <source>
        <dbReference type="EMBL" id="MBX35889.1"/>
    </source>
</evidence>
<organism evidence="1">
    <name type="scientific">Rhizophora mucronata</name>
    <name type="common">Asiatic mangrove</name>
    <dbReference type="NCBI Taxonomy" id="61149"/>
    <lineage>
        <taxon>Eukaryota</taxon>
        <taxon>Viridiplantae</taxon>
        <taxon>Streptophyta</taxon>
        <taxon>Embryophyta</taxon>
        <taxon>Tracheophyta</taxon>
        <taxon>Spermatophyta</taxon>
        <taxon>Magnoliopsida</taxon>
        <taxon>eudicotyledons</taxon>
        <taxon>Gunneridae</taxon>
        <taxon>Pentapetalae</taxon>
        <taxon>rosids</taxon>
        <taxon>fabids</taxon>
        <taxon>Malpighiales</taxon>
        <taxon>Rhizophoraceae</taxon>
        <taxon>Rhizophora</taxon>
    </lineage>
</organism>
<dbReference type="EMBL" id="GGEC01055405">
    <property type="protein sequence ID" value="MBX35889.1"/>
    <property type="molecule type" value="Transcribed_RNA"/>
</dbReference>
<reference evidence="1" key="1">
    <citation type="submission" date="2018-02" db="EMBL/GenBank/DDBJ databases">
        <title>Rhizophora mucronata_Transcriptome.</title>
        <authorList>
            <person name="Meera S.P."/>
            <person name="Sreeshan A."/>
            <person name="Augustine A."/>
        </authorList>
    </citation>
    <scope>NUCLEOTIDE SEQUENCE</scope>
    <source>
        <tissue evidence="1">Leaf</tissue>
    </source>
</reference>
<sequence length="35" mass="4193">MEFILPMSQIQMYETYTAHPSMHHQYALLCSIYLT</sequence>
<protein>
    <submittedName>
        <fullName evidence="1">Uncharacterized protein</fullName>
    </submittedName>
</protein>